<proteinExistence type="predicted"/>
<dbReference type="InterPro" id="IPR051335">
    <property type="entry name" value="Alanyl-tRNA_Editing_Enzymes"/>
</dbReference>
<protein>
    <submittedName>
        <fullName evidence="6">Alanyl-tRNA editing protein</fullName>
    </submittedName>
</protein>
<dbReference type="GO" id="GO:0046872">
    <property type="term" value="F:metal ion binding"/>
    <property type="evidence" value="ECO:0007669"/>
    <property type="project" value="UniProtKB-KW"/>
</dbReference>
<dbReference type="InterPro" id="IPR018163">
    <property type="entry name" value="Thr/Ala-tRNA-synth_IIc_edit"/>
</dbReference>
<evidence type="ECO:0000256" key="2">
    <source>
        <dbReference type="ARBA" id="ARBA00004496"/>
    </source>
</evidence>
<dbReference type="InterPro" id="IPR009000">
    <property type="entry name" value="Transl_B-barrel_sf"/>
</dbReference>
<reference evidence="6 7" key="1">
    <citation type="submission" date="2019-09" db="EMBL/GenBank/DDBJ databases">
        <title>YIM 132180 draft genome.</title>
        <authorList>
            <person name="Zhang K."/>
        </authorList>
    </citation>
    <scope>NUCLEOTIDE SEQUENCE [LARGE SCALE GENOMIC DNA]</scope>
    <source>
        <strain evidence="6 7">YIM 132180</strain>
    </source>
</reference>
<keyword evidence="4" id="KW-0862">Zinc</keyword>
<dbReference type="PANTHER" id="PTHR43462:SF1">
    <property type="entry name" value="ALANYL-TRNA EDITING PROTEIN AARSD1"/>
    <property type="match status" value="1"/>
</dbReference>
<feature type="domain" description="Alanyl-transfer RNA synthetases family profile" evidence="5">
    <location>
        <begin position="1"/>
        <end position="244"/>
    </location>
</feature>
<dbReference type="Pfam" id="PF07973">
    <property type="entry name" value="tRNA_SAD"/>
    <property type="match status" value="1"/>
</dbReference>
<evidence type="ECO:0000313" key="6">
    <source>
        <dbReference type="EMBL" id="KAB0682037.1"/>
    </source>
</evidence>
<dbReference type="InterPro" id="IPR012947">
    <property type="entry name" value="tRNA_SAD"/>
</dbReference>
<dbReference type="Proteomes" id="UP000432089">
    <property type="component" value="Unassembled WGS sequence"/>
</dbReference>
<evidence type="ECO:0000259" key="5">
    <source>
        <dbReference type="PROSITE" id="PS50860"/>
    </source>
</evidence>
<dbReference type="GO" id="GO:0006419">
    <property type="term" value="P:alanyl-tRNA aminoacylation"/>
    <property type="evidence" value="ECO:0007669"/>
    <property type="project" value="InterPro"/>
</dbReference>
<dbReference type="AlphaFoldDB" id="A0A7V7U1K8"/>
<dbReference type="GO" id="GO:0002161">
    <property type="term" value="F:aminoacyl-tRNA deacylase activity"/>
    <property type="evidence" value="ECO:0007669"/>
    <property type="project" value="UniProtKB-ARBA"/>
</dbReference>
<evidence type="ECO:0000256" key="4">
    <source>
        <dbReference type="ARBA" id="ARBA00022833"/>
    </source>
</evidence>
<keyword evidence="7" id="KW-1185">Reference proteome</keyword>
<dbReference type="GO" id="GO:0005524">
    <property type="term" value="F:ATP binding"/>
    <property type="evidence" value="ECO:0007669"/>
    <property type="project" value="InterPro"/>
</dbReference>
<dbReference type="GO" id="GO:0003676">
    <property type="term" value="F:nucleic acid binding"/>
    <property type="evidence" value="ECO:0007669"/>
    <property type="project" value="InterPro"/>
</dbReference>
<gene>
    <name evidence="6" type="ORF">F6X38_04340</name>
</gene>
<name>A0A7V7U1K8_9HYPH</name>
<dbReference type="GO" id="GO:0005737">
    <property type="term" value="C:cytoplasm"/>
    <property type="evidence" value="ECO:0007669"/>
    <property type="project" value="UniProtKB-SubCell"/>
</dbReference>
<dbReference type="SUPFAM" id="SSF55186">
    <property type="entry name" value="ThrRS/AlaRS common domain"/>
    <property type="match status" value="1"/>
</dbReference>
<dbReference type="Gene3D" id="2.40.30.130">
    <property type="match status" value="1"/>
</dbReference>
<dbReference type="RefSeq" id="WP_150968297.1">
    <property type="nucleotide sequence ID" value="NZ_VZDO01000002.1"/>
</dbReference>
<dbReference type="Gene3D" id="3.30.980.10">
    <property type="entry name" value="Threonyl-trna Synthetase, Chain A, domain 2"/>
    <property type="match status" value="1"/>
</dbReference>
<dbReference type="EMBL" id="VZDO01000002">
    <property type="protein sequence ID" value="KAB0682037.1"/>
    <property type="molecule type" value="Genomic_DNA"/>
</dbReference>
<evidence type="ECO:0000256" key="1">
    <source>
        <dbReference type="ARBA" id="ARBA00001947"/>
    </source>
</evidence>
<dbReference type="SUPFAM" id="SSF50447">
    <property type="entry name" value="Translation proteins"/>
    <property type="match status" value="1"/>
</dbReference>
<dbReference type="PROSITE" id="PS50860">
    <property type="entry name" value="AA_TRNA_LIGASE_II_ALA"/>
    <property type="match status" value="1"/>
</dbReference>
<dbReference type="InterPro" id="IPR018165">
    <property type="entry name" value="Ala-tRNA-synth_IIc_core"/>
</dbReference>
<organism evidence="6 7">
    <name type="scientific">Plantimonas leprariae</name>
    <dbReference type="NCBI Taxonomy" id="2615207"/>
    <lineage>
        <taxon>Bacteria</taxon>
        <taxon>Pseudomonadati</taxon>
        <taxon>Pseudomonadota</taxon>
        <taxon>Alphaproteobacteria</taxon>
        <taxon>Hyphomicrobiales</taxon>
        <taxon>Aurantimonadaceae</taxon>
        <taxon>Plantimonas</taxon>
    </lineage>
</organism>
<evidence type="ECO:0000256" key="3">
    <source>
        <dbReference type="ARBA" id="ARBA00022723"/>
    </source>
</evidence>
<comment type="subcellular location">
    <subcellularLocation>
        <location evidence="2">Cytoplasm</location>
    </subcellularLocation>
</comment>
<evidence type="ECO:0000313" key="7">
    <source>
        <dbReference type="Proteomes" id="UP000432089"/>
    </source>
</evidence>
<accession>A0A7V7U1K8</accession>
<dbReference type="GO" id="GO:0004813">
    <property type="term" value="F:alanine-tRNA ligase activity"/>
    <property type="evidence" value="ECO:0007669"/>
    <property type="project" value="InterPro"/>
</dbReference>
<sequence length="244" mass="26623">METLQLHYDDAYLREAEGTVLRIEGERGIVLNRTQFFATGGGQPGDTGTARMPDGSSFRIVETVYAPGRAAVLCLAEEGAPLPAPGETLRLELDWERRHKLMRMHTACHLLSVICPFPVTGAAVGEEESRIDFDIPDAEADKAGITAKLMALVHADHPVWTRWITEDELDRNPELVKSANVKPPRGTGCIRLVCIGADASVDAQPCGGTHVRSTGEIGEIHVGKIEKKGKVNRRMRLRFGPLPA</sequence>
<comment type="cofactor">
    <cofactor evidence="1">
        <name>Zn(2+)</name>
        <dbReference type="ChEBI" id="CHEBI:29105"/>
    </cofactor>
</comment>
<keyword evidence="3" id="KW-0479">Metal-binding</keyword>
<dbReference type="PANTHER" id="PTHR43462">
    <property type="entry name" value="ALANYL-TRNA EDITING PROTEIN"/>
    <property type="match status" value="1"/>
</dbReference>
<comment type="caution">
    <text evidence="6">The sequence shown here is derived from an EMBL/GenBank/DDBJ whole genome shotgun (WGS) entry which is preliminary data.</text>
</comment>
<dbReference type="SMART" id="SM00863">
    <property type="entry name" value="tRNA_SAD"/>
    <property type="match status" value="1"/>
</dbReference>